<comment type="caution">
    <text evidence="2">The sequence shown here is derived from an EMBL/GenBank/DDBJ whole genome shotgun (WGS) entry which is preliminary data.</text>
</comment>
<evidence type="ECO:0000313" key="3">
    <source>
        <dbReference type="Proteomes" id="UP001500218"/>
    </source>
</evidence>
<dbReference type="EMBL" id="BAAALT010000059">
    <property type="protein sequence ID" value="GAA1801417.1"/>
    <property type="molecule type" value="Genomic_DNA"/>
</dbReference>
<dbReference type="Proteomes" id="UP001500218">
    <property type="component" value="Unassembled WGS sequence"/>
</dbReference>
<sequence length="268" mass="30580">MSSTTMGPSREPHSPQDPTRPGLQGDVPPDQLTAIDVRNQVVERMRWMNLRHAHHAWEQRYRDPLAPYGLALLFVQPDPIRRGRLLVKAATKLWLHGPETEHLPRLLFGLNNLVVDRMREGVFDLRTELTNRVDNGMDDDAYYVGIGLSSLDTHTGVWEQAQRRVEDVAEVPGTVAMVLTDQTTIVCSRRGMSEYNAFQIHSTHSLGASYGYGFNPWSWSQPDQLRHDPAHAEILRWLDVLNDTLWQADNARIVAARRRTRGRGERGH</sequence>
<accession>A0ABN2LWT5</accession>
<protein>
    <submittedName>
        <fullName evidence="2">Uncharacterized protein</fullName>
    </submittedName>
</protein>
<gene>
    <name evidence="2" type="ORF">GCM10009682_24140</name>
</gene>
<feature type="region of interest" description="Disordered" evidence="1">
    <location>
        <begin position="1"/>
        <end position="30"/>
    </location>
</feature>
<proteinExistence type="predicted"/>
<name>A0ABN2LWT5_9ACTN</name>
<dbReference type="RefSeq" id="WP_344129577.1">
    <property type="nucleotide sequence ID" value="NZ_BAAALT010000059.1"/>
</dbReference>
<evidence type="ECO:0000256" key="1">
    <source>
        <dbReference type="SAM" id="MobiDB-lite"/>
    </source>
</evidence>
<reference evidence="2 3" key="1">
    <citation type="journal article" date="2019" name="Int. J. Syst. Evol. Microbiol.">
        <title>The Global Catalogue of Microorganisms (GCM) 10K type strain sequencing project: providing services to taxonomists for standard genome sequencing and annotation.</title>
        <authorList>
            <consortium name="The Broad Institute Genomics Platform"/>
            <consortium name="The Broad Institute Genome Sequencing Center for Infectious Disease"/>
            <person name="Wu L."/>
            <person name="Ma J."/>
        </authorList>
    </citation>
    <scope>NUCLEOTIDE SEQUENCE [LARGE SCALE GENOMIC DNA]</scope>
    <source>
        <strain evidence="2 3">JCM 13250</strain>
    </source>
</reference>
<evidence type="ECO:0000313" key="2">
    <source>
        <dbReference type="EMBL" id="GAA1801417.1"/>
    </source>
</evidence>
<keyword evidence="3" id="KW-1185">Reference proteome</keyword>
<organism evidence="2 3">
    <name type="scientific">Luedemannella flava</name>
    <dbReference type="NCBI Taxonomy" id="349316"/>
    <lineage>
        <taxon>Bacteria</taxon>
        <taxon>Bacillati</taxon>
        <taxon>Actinomycetota</taxon>
        <taxon>Actinomycetes</taxon>
        <taxon>Micromonosporales</taxon>
        <taxon>Micromonosporaceae</taxon>
        <taxon>Luedemannella</taxon>
    </lineage>
</organism>